<gene>
    <name evidence="4" type="ORF">LRS13_20280</name>
</gene>
<dbReference type="PRINTS" id="PR00455">
    <property type="entry name" value="HTHTETR"/>
</dbReference>
<dbReference type="Pfam" id="PF00440">
    <property type="entry name" value="TetR_N"/>
    <property type="match status" value="1"/>
</dbReference>
<name>A0ABY5PEE0_9ACTN</name>
<dbReference type="PROSITE" id="PS50977">
    <property type="entry name" value="HTH_TETR_2"/>
    <property type="match status" value="1"/>
</dbReference>
<dbReference type="InterPro" id="IPR009057">
    <property type="entry name" value="Homeodomain-like_sf"/>
</dbReference>
<organism evidence="4 5">
    <name type="scientific">Svornostia abyssi</name>
    <dbReference type="NCBI Taxonomy" id="2898438"/>
    <lineage>
        <taxon>Bacteria</taxon>
        <taxon>Bacillati</taxon>
        <taxon>Actinomycetota</taxon>
        <taxon>Thermoleophilia</taxon>
        <taxon>Solirubrobacterales</taxon>
        <taxon>Baekduiaceae</taxon>
        <taxon>Svornostia</taxon>
    </lineage>
</organism>
<dbReference type="InterPro" id="IPR050109">
    <property type="entry name" value="HTH-type_TetR-like_transc_reg"/>
</dbReference>
<dbReference type="EMBL" id="CP088295">
    <property type="protein sequence ID" value="UUY02993.1"/>
    <property type="molecule type" value="Genomic_DNA"/>
</dbReference>
<evidence type="ECO:0000256" key="1">
    <source>
        <dbReference type="ARBA" id="ARBA00023125"/>
    </source>
</evidence>
<protein>
    <submittedName>
        <fullName evidence="4">TetR/AcrR family transcriptional regulator</fullName>
    </submittedName>
</protein>
<feature type="domain" description="HTH tetR-type" evidence="3">
    <location>
        <begin position="7"/>
        <end position="67"/>
    </location>
</feature>
<sequence>MSVSPDDAIGEAILDAALWRFERFGIAKSTVEDVARRAKVARVTVYRRFPGKEALVGAVVMRELRRFQEQLTAAMDPFEDPADQVVEGFAFTLWTARSHPLFTRLLESEPEALLPHLTTEGAPFLEAGRAFVAARMASQLPGERTHEEMLVAADVAARLAISYAIAPGAPVDLDDPEALRDFTRTYFVRILSI</sequence>
<dbReference type="Pfam" id="PF18556">
    <property type="entry name" value="TetR_C_35"/>
    <property type="match status" value="1"/>
</dbReference>
<dbReference type="InterPro" id="IPR040611">
    <property type="entry name" value="AlkX_C"/>
</dbReference>
<reference evidence="5" key="1">
    <citation type="submission" date="2021-11" db="EMBL/GenBank/DDBJ databases">
        <title>Cultivation dependent microbiological survey of springs from the worlds oldest radium mine currently devoted to the extraction of radon-saturated water.</title>
        <authorList>
            <person name="Kapinusova G."/>
            <person name="Smrhova T."/>
            <person name="Strejcek M."/>
            <person name="Suman J."/>
            <person name="Jani K."/>
            <person name="Pajer P."/>
            <person name="Uhlik O."/>
        </authorList>
    </citation>
    <scope>NUCLEOTIDE SEQUENCE [LARGE SCALE GENOMIC DNA]</scope>
    <source>
        <strain evidence="5">J379</strain>
    </source>
</reference>
<dbReference type="InterPro" id="IPR001647">
    <property type="entry name" value="HTH_TetR"/>
</dbReference>
<dbReference type="PANTHER" id="PTHR30055:SF153">
    <property type="entry name" value="HTH-TYPE TRANSCRIPTIONAL REPRESSOR RV3405C"/>
    <property type="match status" value="1"/>
</dbReference>
<evidence type="ECO:0000259" key="3">
    <source>
        <dbReference type="PROSITE" id="PS50977"/>
    </source>
</evidence>
<evidence type="ECO:0000256" key="2">
    <source>
        <dbReference type="PROSITE-ProRule" id="PRU00335"/>
    </source>
</evidence>
<proteinExistence type="predicted"/>
<dbReference type="Proteomes" id="UP001058860">
    <property type="component" value="Chromosome"/>
</dbReference>
<accession>A0ABY5PEE0</accession>
<keyword evidence="1 2" id="KW-0238">DNA-binding</keyword>
<evidence type="ECO:0000313" key="5">
    <source>
        <dbReference type="Proteomes" id="UP001058860"/>
    </source>
</evidence>
<evidence type="ECO:0000313" key="4">
    <source>
        <dbReference type="EMBL" id="UUY02993.1"/>
    </source>
</evidence>
<feature type="DNA-binding region" description="H-T-H motif" evidence="2">
    <location>
        <begin position="30"/>
        <end position="49"/>
    </location>
</feature>
<dbReference type="PANTHER" id="PTHR30055">
    <property type="entry name" value="HTH-TYPE TRANSCRIPTIONAL REGULATOR RUTR"/>
    <property type="match status" value="1"/>
</dbReference>
<dbReference type="SUPFAM" id="SSF46689">
    <property type="entry name" value="Homeodomain-like"/>
    <property type="match status" value="1"/>
</dbReference>
<keyword evidence="5" id="KW-1185">Reference proteome</keyword>
<dbReference type="Gene3D" id="1.10.357.10">
    <property type="entry name" value="Tetracycline Repressor, domain 2"/>
    <property type="match status" value="1"/>
</dbReference>
<dbReference type="RefSeq" id="WP_353863513.1">
    <property type="nucleotide sequence ID" value="NZ_CP088295.1"/>
</dbReference>